<dbReference type="EMBL" id="JBHTLQ010000007">
    <property type="protein sequence ID" value="MFD1189896.1"/>
    <property type="molecule type" value="Genomic_DNA"/>
</dbReference>
<protein>
    <submittedName>
        <fullName evidence="3">M56 family metallopeptidase</fullName>
    </submittedName>
</protein>
<feature type="domain" description="Peptidase M56" evidence="2">
    <location>
        <begin position="8"/>
        <end position="61"/>
    </location>
</feature>
<evidence type="ECO:0000313" key="3">
    <source>
        <dbReference type="EMBL" id="MFD1189896.1"/>
    </source>
</evidence>
<evidence type="ECO:0000313" key="4">
    <source>
        <dbReference type="Proteomes" id="UP001597216"/>
    </source>
</evidence>
<name>A0ABW3T107_9CAUL</name>
<keyword evidence="4" id="KW-1185">Reference proteome</keyword>
<dbReference type="CDD" id="cd07341">
    <property type="entry name" value="M56_BlaR1_MecR1_like"/>
    <property type="match status" value="1"/>
</dbReference>
<feature type="transmembrane region" description="Helical" evidence="1">
    <location>
        <begin position="6"/>
        <end position="25"/>
    </location>
</feature>
<evidence type="ECO:0000256" key="1">
    <source>
        <dbReference type="SAM" id="Phobius"/>
    </source>
</evidence>
<accession>A0ABW3T107</accession>
<feature type="transmembrane region" description="Helical" evidence="1">
    <location>
        <begin position="37"/>
        <end position="54"/>
    </location>
</feature>
<feature type="domain" description="Peptidase M56" evidence="2">
    <location>
        <begin position="116"/>
        <end position="241"/>
    </location>
</feature>
<keyword evidence="1" id="KW-1133">Transmembrane helix</keyword>
<organism evidence="3 4">
    <name type="scientific">Phenylobacterium conjunctum</name>
    <dbReference type="NCBI Taxonomy" id="1298959"/>
    <lineage>
        <taxon>Bacteria</taxon>
        <taxon>Pseudomonadati</taxon>
        <taxon>Pseudomonadota</taxon>
        <taxon>Alphaproteobacteria</taxon>
        <taxon>Caulobacterales</taxon>
        <taxon>Caulobacteraceae</taxon>
        <taxon>Phenylobacterium</taxon>
    </lineage>
</organism>
<dbReference type="InterPro" id="IPR052173">
    <property type="entry name" value="Beta-lactam_resp_regulator"/>
</dbReference>
<dbReference type="InterPro" id="IPR008756">
    <property type="entry name" value="Peptidase_M56"/>
</dbReference>
<proteinExistence type="predicted"/>
<dbReference type="PANTHER" id="PTHR34978">
    <property type="entry name" value="POSSIBLE SENSOR-TRANSDUCER PROTEIN BLAR"/>
    <property type="match status" value="1"/>
</dbReference>
<dbReference type="Proteomes" id="UP001597216">
    <property type="component" value="Unassembled WGS sequence"/>
</dbReference>
<dbReference type="Pfam" id="PF05569">
    <property type="entry name" value="Peptidase_M56"/>
    <property type="match status" value="2"/>
</dbReference>
<feature type="transmembrane region" description="Helical" evidence="1">
    <location>
        <begin position="80"/>
        <end position="102"/>
    </location>
</feature>
<comment type="caution">
    <text evidence="3">The sequence shown here is derived from an EMBL/GenBank/DDBJ whole genome shotgun (WGS) entry which is preliminary data.</text>
</comment>
<dbReference type="PANTHER" id="PTHR34978:SF3">
    <property type="entry name" value="SLR0241 PROTEIN"/>
    <property type="match status" value="1"/>
</dbReference>
<sequence>MAELLANLIWANLAASTAILAVLILRLPARRLFGAQLAYALWALVPLAFCAGLVPPRNSQSALAAPLGERVLTADLAPDVLQGVALAWAVGAGVVVALILLAQLRFLARARLGQAGPAVVGVIAPRLVTPADFEASFTAAERELIRAHERAHIERNDPKANAAAAALMAICWFNPLVHLAAAVMRLDQELACDATVMATRSGARKTYAGALLKAGLNGGAAPLGCHWLSARHPLETRIGMLAAPAPSDDRLTLGAWGAALLVLTATWSTWAAKPPAPAPISFEQRVYDSLVTEQLPGGAVMIRLSSAEVAALPRPGR</sequence>
<reference evidence="4" key="1">
    <citation type="journal article" date="2019" name="Int. J. Syst. Evol. Microbiol.">
        <title>The Global Catalogue of Microorganisms (GCM) 10K type strain sequencing project: providing services to taxonomists for standard genome sequencing and annotation.</title>
        <authorList>
            <consortium name="The Broad Institute Genomics Platform"/>
            <consortium name="The Broad Institute Genome Sequencing Center for Infectious Disease"/>
            <person name="Wu L."/>
            <person name="Ma J."/>
        </authorList>
    </citation>
    <scope>NUCLEOTIDE SEQUENCE [LARGE SCALE GENOMIC DNA]</scope>
    <source>
        <strain evidence="4">CCUG 55074</strain>
    </source>
</reference>
<gene>
    <name evidence="3" type="ORF">ACFQ27_04830</name>
</gene>
<keyword evidence="1" id="KW-0812">Transmembrane</keyword>
<evidence type="ECO:0000259" key="2">
    <source>
        <dbReference type="Pfam" id="PF05569"/>
    </source>
</evidence>
<keyword evidence="1" id="KW-0472">Membrane</keyword>
<dbReference type="RefSeq" id="WP_377352804.1">
    <property type="nucleotide sequence ID" value="NZ_JBHTLQ010000007.1"/>
</dbReference>